<sequence>MHPGTNDGILCSQSALDKWEHYGQGMEDKYGPNWQAGQLKLDASVIYDNAGRKPHGRLRIGDEAISPEKKEAIMSRKRNVHPPTFSCSRMVRLQRENEHLRGENTCLRGLERVVQALAAKGGEDFDALHMVVFDVMNGSYLAPGYFEDVGMEPK</sequence>
<name>A0A0A9H6C5_ARUDO</name>
<evidence type="ECO:0000313" key="1">
    <source>
        <dbReference type="EMBL" id="JAE31349.1"/>
    </source>
</evidence>
<dbReference type="PANTHER" id="PTHR33157:SF8">
    <property type="entry name" value="OS11G0485000 PROTEIN"/>
    <property type="match status" value="1"/>
</dbReference>
<reference evidence="1" key="1">
    <citation type="submission" date="2014-09" db="EMBL/GenBank/DDBJ databases">
        <authorList>
            <person name="Magalhaes I.L.F."/>
            <person name="Oliveira U."/>
            <person name="Santos F.R."/>
            <person name="Vidigal T.H.D.A."/>
            <person name="Brescovit A.D."/>
            <person name="Santos A.J."/>
        </authorList>
    </citation>
    <scope>NUCLEOTIDE SEQUENCE</scope>
    <source>
        <tissue evidence="1">Shoot tissue taken approximately 20 cm above the soil surface</tissue>
    </source>
</reference>
<organism evidence="1">
    <name type="scientific">Arundo donax</name>
    <name type="common">Giant reed</name>
    <name type="synonym">Donax arundinaceus</name>
    <dbReference type="NCBI Taxonomy" id="35708"/>
    <lineage>
        <taxon>Eukaryota</taxon>
        <taxon>Viridiplantae</taxon>
        <taxon>Streptophyta</taxon>
        <taxon>Embryophyta</taxon>
        <taxon>Tracheophyta</taxon>
        <taxon>Spermatophyta</taxon>
        <taxon>Magnoliopsida</taxon>
        <taxon>Liliopsida</taxon>
        <taxon>Poales</taxon>
        <taxon>Poaceae</taxon>
        <taxon>PACMAD clade</taxon>
        <taxon>Arundinoideae</taxon>
        <taxon>Arundineae</taxon>
        <taxon>Arundo</taxon>
    </lineage>
</organism>
<proteinExistence type="predicted"/>
<dbReference type="GO" id="GO:0032196">
    <property type="term" value="P:transposition"/>
    <property type="evidence" value="ECO:0007669"/>
    <property type="project" value="InterPro"/>
</dbReference>
<dbReference type="EMBL" id="GBRH01166547">
    <property type="protein sequence ID" value="JAE31349.1"/>
    <property type="molecule type" value="Transcribed_RNA"/>
</dbReference>
<accession>A0A0A9H6C5</accession>
<dbReference type="AlphaFoldDB" id="A0A0A9H6C5"/>
<protein>
    <submittedName>
        <fullName evidence="1">Uncharacterized protein</fullName>
    </submittedName>
</protein>
<reference evidence="1" key="2">
    <citation type="journal article" date="2015" name="Data Brief">
        <title>Shoot transcriptome of the giant reed, Arundo donax.</title>
        <authorList>
            <person name="Barrero R.A."/>
            <person name="Guerrero F.D."/>
            <person name="Moolhuijzen P."/>
            <person name="Goolsby J.A."/>
            <person name="Tidwell J."/>
            <person name="Bellgard S.E."/>
            <person name="Bellgard M.I."/>
        </authorList>
    </citation>
    <scope>NUCLEOTIDE SEQUENCE</scope>
    <source>
        <tissue evidence="1">Shoot tissue taken approximately 20 cm above the soil surface</tissue>
    </source>
</reference>
<dbReference type="InterPro" id="IPR039266">
    <property type="entry name" value="EN-1/SPM"/>
</dbReference>
<dbReference type="PANTHER" id="PTHR33157">
    <property type="entry name" value="AUTONOMOUS TRANSPOSABLE ELEMENT EN-1 MOSAIC PROTEIN-RELATED"/>
    <property type="match status" value="1"/>
</dbReference>